<reference evidence="1 2" key="1">
    <citation type="journal article" date="2015" name="Sci. Rep.">
        <title>The power of single molecule real-time sequencing technology in the de novo assembly of a eukaryotic genome.</title>
        <authorList>
            <person name="Sakai H."/>
            <person name="Naito K."/>
            <person name="Ogiso-Tanaka E."/>
            <person name="Takahashi Y."/>
            <person name="Iseki K."/>
            <person name="Muto C."/>
            <person name="Satou K."/>
            <person name="Teruya K."/>
            <person name="Shiroma A."/>
            <person name="Shimoji M."/>
            <person name="Hirano T."/>
            <person name="Itoh T."/>
            <person name="Kaga A."/>
            <person name="Tomooka N."/>
        </authorList>
    </citation>
    <scope>NUCLEOTIDE SEQUENCE [LARGE SCALE GENOMIC DNA]</scope>
    <source>
        <strain evidence="2">cv. Shumari</strain>
    </source>
</reference>
<protein>
    <submittedName>
        <fullName evidence="1">Uncharacterized protein</fullName>
    </submittedName>
</protein>
<dbReference type="AlphaFoldDB" id="A0A0S3RCI7"/>
<keyword evidence="2" id="KW-1185">Reference proteome</keyword>
<sequence length="96" mass="11028">AAPFLDSPSTPPSRCSGFLQFHCFFFLKRRRALLLSSTNRTSLPSRETSHVLVKDTSTWSSFSTITWNFVPLMLQSRMTMCDFNFLNKHGYSGKKK</sequence>
<dbReference type="EMBL" id="AP015035">
    <property type="protein sequence ID" value="BAT78424.1"/>
    <property type="molecule type" value="Genomic_DNA"/>
</dbReference>
<name>A0A0S3RCI7_PHAAN</name>
<evidence type="ECO:0000313" key="1">
    <source>
        <dbReference type="EMBL" id="BAT78424.1"/>
    </source>
</evidence>
<gene>
    <name evidence="1" type="primary">Vigan.02G109800</name>
    <name evidence="1" type="ORF">VIGAN_02109800</name>
</gene>
<dbReference type="Proteomes" id="UP000291084">
    <property type="component" value="Chromosome 2"/>
</dbReference>
<evidence type="ECO:0000313" key="2">
    <source>
        <dbReference type="Proteomes" id="UP000291084"/>
    </source>
</evidence>
<accession>A0A0S3RCI7</accession>
<proteinExistence type="predicted"/>
<feature type="non-terminal residue" evidence="1">
    <location>
        <position position="1"/>
    </location>
</feature>
<organism evidence="1 2">
    <name type="scientific">Vigna angularis var. angularis</name>
    <dbReference type="NCBI Taxonomy" id="157739"/>
    <lineage>
        <taxon>Eukaryota</taxon>
        <taxon>Viridiplantae</taxon>
        <taxon>Streptophyta</taxon>
        <taxon>Embryophyta</taxon>
        <taxon>Tracheophyta</taxon>
        <taxon>Spermatophyta</taxon>
        <taxon>Magnoliopsida</taxon>
        <taxon>eudicotyledons</taxon>
        <taxon>Gunneridae</taxon>
        <taxon>Pentapetalae</taxon>
        <taxon>rosids</taxon>
        <taxon>fabids</taxon>
        <taxon>Fabales</taxon>
        <taxon>Fabaceae</taxon>
        <taxon>Papilionoideae</taxon>
        <taxon>50 kb inversion clade</taxon>
        <taxon>NPAAA clade</taxon>
        <taxon>indigoferoid/millettioid clade</taxon>
        <taxon>Phaseoleae</taxon>
        <taxon>Vigna</taxon>
    </lineage>
</organism>